<dbReference type="AlphaFoldDB" id="A0A6M3LEV5"/>
<reference evidence="2" key="1">
    <citation type="submission" date="2020-03" db="EMBL/GenBank/DDBJ databases">
        <title>The deep terrestrial virosphere.</title>
        <authorList>
            <person name="Holmfeldt K."/>
            <person name="Nilsson E."/>
            <person name="Simone D."/>
            <person name="Lopez-Fernandez M."/>
            <person name="Wu X."/>
            <person name="de Brujin I."/>
            <person name="Lundin D."/>
            <person name="Andersson A."/>
            <person name="Bertilsson S."/>
            <person name="Dopson M."/>
        </authorList>
    </citation>
    <scope>NUCLEOTIDE SEQUENCE</scope>
    <source>
        <strain evidence="1">MM415A00936</strain>
        <strain evidence="2">MM415B03338</strain>
    </source>
</reference>
<name>A0A6M3LEV5_9ZZZZ</name>
<gene>
    <name evidence="1" type="ORF">MM415A00936_0008</name>
    <name evidence="2" type="ORF">MM415B03338_0002</name>
</gene>
<organism evidence="2">
    <name type="scientific">viral metagenome</name>
    <dbReference type="NCBI Taxonomy" id="1070528"/>
    <lineage>
        <taxon>unclassified sequences</taxon>
        <taxon>metagenomes</taxon>
        <taxon>organismal metagenomes</taxon>
    </lineage>
</organism>
<protein>
    <submittedName>
        <fullName evidence="2">Uncharacterized protein</fullName>
    </submittedName>
</protein>
<accession>A0A6M3LEV5</accession>
<evidence type="ECO:0000313" key="2">
    <source>
        <dbReference type="EMBL" id="QJA91558.1"/>
    </source>
</evidence>
<dbReference type="EMBL" id="MT142371">
    <property type="protein sequence ID" value="QJA79198.1"/>
    <property type="molecule type" value="Genomic_DNA"/>
</dbReference>
<proteinExistence type="predicted"/>
<sequence length="90" mass="10729">MDNNESCGNRRVPLTEEERDETCPECGHRRGLHHNPDDRCCEQVLYHLYNSQQIKSRVCNCGYYFYMTPFKIKELEQRGYNGTNQIMHNL</sequence>
<evidence type="ECO:0000313" key="1">
    <source>
        <dbReference type="EMBL" id="QJA79198.1"/>
    </source>
</evidence>
<dbReference type="EMBL" id="MT142996">
    <property type="protein sequence ID" value="QJA91558.1"/>
    <property type="molecule type" value="Genomic_DNA"/>
</dbReference>